<dbReference type="CDD" id="cd06550">
    <property type="entry name" value="TM_ABC_iron-siderophores_like"/>
    <property type="match status" value="1"/>
</dbReference>
<feature type="transmembrane region" description="Helical" evidence="8">
    <location>
        <begin position="340"/>
        <end position="361"/>
    </location>
</feature>
<feature type="transmembrane region" description="Helical" evidence="8">
    <location>
        <begin position="211"/>
        <end position="228"/>
    </location>
</feature>
<keyword evidence="3" id="KW-0813">Transport</keyword>
<evidence type="ECO:0000313" key="10">
    <source>
        <dbReference type="Proteomes" id="UP001500449"/>
    </source>
</evidence>
<dbReference type="SUPFAM" id="SSF81345">
    <property type="entry name" value="ABC transporter involved in vitamin B12 uptake, BtuC"/>
    <property type="match status" value="1"/>
</dbReference>
<feature type="transmembrane region" description="Helical" evidence="8">
    <location>
        <begin position="156"/>
        <end position="176"/>
    </location>
</feature>
<sequence>MTPGPTTVEPSAEGSATADPTAVEFGHRTWVVRRGRLALRWQARTVLVCTLLAVLTLVATTAALALGDYPLTLPEVWAALTGDPGAGFSSTVVLEWRLPRAVAAALFGAGLGAAGAVFQSLTRNSLASPDIIGISAGSYTGALIVIVLVQGTYLQLTAGALVGGAATAAVIYLLAWRGGVQGFRLIIVGIAVSAMLTSFNTWLMLTAKLEVALAASAWGAGTLGRIGLQEMLVGGGAVLVLLVVLAAFGQPMRQLELGDDAAHATGTRAEPVRLAVIAIAVALTAVVSSAAGPIAFIALAAPQIARRLCRTPGISVVPAALTGAVLLAGAELAALHLLPVALPVGVVTVVLGGGYLLWLIVHEVRRR</sequence>
<feature type="transmembrane region" description="Helical" evidence="8">
    <location>
        <begin position="235"/>
        <end position="252"/>
    </location>
</feature>
<keyword evidence="7 8" id="KW-0472">Membrane</keyword>
<feature type="transmembrane region" description="Helical" evidence="8">
    <location>
        <begin position="272"/>
        <end position="301"/>
    </location>
</feature>
<keyword evidence="6 8" id="KW-1133">Transmembrane helix</keyword>
<evidence type="ECO:0000256" key="7">
    <source>
        <dbReference type="ARBA" id="ARBA00023136"/>
    </source>
</evidence>
<feature type="transmembrane region" description="Helical" evidence="8">
    <location>
        <begin position="183"/>
        <end position="205"/>
    </location>
</feature>
<evidence type="ECO:0000256" key="1">
    <source>
        <dbReference type="ARBA" id="ARBA00004651"/>
    </source>
</evidence>
<accession>A0ABN2MJ65</accession>
<dbReference type="Proteomes" id="UP001500449">
    <property type="component" value="Unassembled WGS sequence"/>
</dbReference>
<evidence type="ECO:0000256" key="6">
    <source>
        <dbReference type="ARBA" id="ARBA00022989"/>
    </source>
</evidence>
<dbReference type="InterPro" id="IPR037294">
    <property type="entry name" value="ABC_BtuC-like"/>
</dbReference>
<feature type="transmembrane region" description="Helical" evidence="8">
    <location>
        <begin position="131"/>
        <end position="150"/>
    </location>
</feature>
<feature type="transmembrane region" description="Helical" evidence="8">
    <location>
        <begin position="313"/>
        <end position="334"/>
    </location>
</feature>
<dbReference type="EMBL" id="BAAAQK010000001">
    <property type="protein sequence ID" value="GAA1829243.1"/>
    <property type="molecule type" value="Genomic_DNA"/>
</dbReference>
<evidence type="ECO:0000256" key="2">
    <source>
        <dbReference type="ARBA" id="ARBA00007935"/>
    </source>
</evidence>
<organism evidence="9 10">
    <name type="scientific">Pseudonocardia ailaonensis</name>
    <dbReference type="NCBI Taxonomy" id="367279"/>
    <lineage>
        <taxon>Bacteria</taxon>
        <taxon>Bacillati</taxon>
        <taxon>Actinomycetota</taxon>
        <taxon>Actinomycetes</taxon>
        <taxon>Pseudonocardiales</taxon>
        <taxon>Pseudonocardiaceae</taxon>
        <taxon>Pseudonocardia</taxon>
    </lineage>
</organism>
<evidence type="ECO:0000256" key="3">
    <source>
        <dbReference type="ARBA" id="ARBA00022448"/>
    </source>
</evidence>
<evidence type="ECO:0000256" key="5">
    <source>
        <dbReference type="ARBA" id="ARBA00022692"/>
    </source>
</evidence>
<dbReference type="InterPro" id="IPR000522">
    <property type="entry name" value="ABC_transptr_permease_BtuC"/>
</dbReference>
<gene>
    <name evidence="9" type="ORF">GCM10009836_03880</name>
</gene>
<dbReference type="PANTHER" id="PTHR30472:SF24">
    <property type="entry name" value="FERRIC ENTEROBACTIN TRANSPORT SYSTEM PERMEASE PROTEIN FEPG"/>
    <property type="match status" value="1"/>
</dbReference>
<dbReference type="RefSeq" id="WP_344411749.1">
    <property type="nucleotide sequence ID" value="NZ_BAAAQK010000001.1"/>
</dbReference>
<name>A0ABN2MJ65_9PSEU</name>
<evidence type="ECO:0000256" key="4">
    <source>
        <dbReference type="ARBA" id="ARBA00022475"/>
    </source>
</evidence>
<keyword evidence="5 8" id="KW-0812">Transmembrane</keyword>
<evidence type="ECO:0000256" key="8">
    <source>
        <dbReference type="SAM" id="Phobius"/>
    </source>
</evidence>
<reference evidence="9 10" key="1">
    <citation type="journal article" date="2019" name="Int. J. Syst. Evol. Microbiol.">
        <title>The Global Catalogue of Microorganisms (GCM) 10K type strain sequencing project: providing services to taxonomists for standard genome sequencing and annotation.</title>
        <authorList>
            <consortium name="The Broad Institute Genomics Platform"/>
            <consortium name="The Broad Institute Genome Sequencing Center for Infectious Disease"/>
            <person name="Wu L."/>
            <person name="Ma J."/>
        </authorList>
    </citation>
    <scope>NUCLEOTIDE SEQUENCE [LARGE SCALE GENOMIC DNA]</scope>
    <source>
        <strain evidence="9 10">JCM 16009</strain>
    </source>
</reference>
<evidence type="ECO:0000313" key="9">
    <source>
        <dbReference type="EMBL" id="GAA1829243.1"/>
    </source>
</evidence>
<comment type="subcellular location">
    <subcellularLocation>
        <location evidence="1">Cell membrane</location>
        <topology evidence="1">Multi-pass membrane protein</topology>
    </subcellularLocation>
</comment>
<dbReference type="PANTHER" id="PTHR30472">
    <property type="entry name" value="FERRIC ENTEROBACTIN TRANSPORT SYSTEM PERMEASE PROTEIN"/>
    <property type="match status" value="1"/>
</dbReference>
<proteinExistence type="inferred from homology"/>
<keyword evidence="10" id="KW-1185">Reference proteome</keyword>
<feature type="transmembrane region" description="Helical" evidence="8">
    <location>
        <begin position="43"/>
        <end position="66"/>
    </location>
</feature>
<feature type="transmembrane region" description="Helical" evidence="8">
    <location>
        <begin position="101"/>
        <end position="119"/>
    </location>
</feature>
<protein>
    <submittedName>
        <fullName evidence="9">Iron chelate uptake ABC transporter family permease subunit</fullName>
    </submittedName>
</protein>
<keyword evidence="4" id="KW-1003">Cell membrane</keyword>
<comment type="similarity">
    <text evidence="2">Belongs to the binding-protein-dependent transport system permease family. FecCD subfamily.</text>
</comment>
<dbReference type="Gene3D" id="1.10.3470.10">
    <property type="entry name" value="ABC transporter involved in vitamin B12 uptake, BtuC"/>
    <property type="match status" value="1"/>
</dbReference>
<dbReference type="Pfam" id="PF01032">
    <property type="entry name" value="FecCD"/>
    <property type="match status" value="1"/>
</dbReference>
<comment type="caution">
    <text evidence="9">The sequence shown here is derived from an EMBL/GenBank/DDBJ whole genome shotgun (WGS) entry which is preliminary data.</text>
</comment>